<feature type="transmembrane region" description="Helical" evidence="1">
    <location>
        <begin position="362"/>
        <end position="380"/>
    </location>
</feature>
<dbReference type="EMBL" id="MT240782">
    <property type="protein sequence ID" value="QQP18764.1"/>
    <property type="molecule type" value="Genomic_RNA"/>
</dbReference>
<keyword evidence="1" id="KW-1133">Transmembrane helix</keyword>
<organism evidence="2">
    <name type="scientific">Soybean thrips nege-like virus 1</name>
    <dbReference type="NCBI Taxonomy" id="2802957"/>
    <lineage>
        <taxon>Viruses</taxon>
        <taxon>Riboviria</taxon>
        <taxon>Negevirus</taxon>
    </lineage>
</organism>
<feature type="transmembrane region" description="Helical" evidence="1">
    <location>
        <begin position="339"/>
        <end position="356"/>
    </location>
</feature>
<evidence type="ECO:0000256" key="1">
    <source>
        <dbReference type="SAM" id="Phobius"/>
    </source>
</evidence>
<accession>A0A7T8G249</accession>
<sequence>MYVLIVLSAILSVSARTDHLRGFFPLLSDSAEGRLFRMQKLPSFVPQRVHYNYVVNLTQPDCMDAYTQSVLATTNTCSFKCGNRLPLLASTAFLGDTKLCAPAEVIDSRFLFFEIALNTNVQHFVDSENMRQALLVVCEHDHDHCSLASKMQLGHLYVDLNITDDVFVSDDIISFSTGEHLISLEELAYDTSLSFIVTYPPLYYDMDLPPTDKDYDIYSSALSSLIHSNHVAVPVTRFSYFSCDFEKMYESEFLFECSSLHVSKVNLAKSYRIHSSSLLTSQFSHFLDSISSSLSSFFSGSLQAVIRGLEAVLQFLVSFVVKIILQLVEWIVSLFPQKLVFSVVWGLFFFPFMLHITQSNLLGCYLTILFILAHYAFSNIF</sequence>
<keyword evidence="1" id="KW-0472">Membrane</keyword>
<reference evidence="2" key="1">
    <citation type="journal article" date="2020" name="Viruses">
        <title>Soybean Thrips (Thysanoptera: Thripidae) Harbor Highly Diverse Populations of Arthropod, Fungal and Plant Viruses.</title>
        <authorList>
            <person name="Thekke-Veetil T."/>
            <person name="Lagos-Kutz D."/>
            <person name="McCoppin N.K."/>
            <person name="Hartman G.L."/>
            <person name="Ju H.K."/>
            <person name="Lim H.S."/>
            <person name="Domier L.L."/>
        </authorList>
    </citation>
    <scope>NUCLEOTIDE SEQUENCE</scope>
    <source>
        <strain evidence="2">STN1</strain>
    </source>
</reference>
<proteinExistence type="predicted"/>
<name>A0A7T8G249_9VIRU</name>
<keyword evidence="1" id="KW-0812">Transmembrane</keyword>
<evidence type="ECO:0000313" key="2">
    <source>
        <dbReference type="EMBL" id="QQP18764.1"/>
    </source>
</evidence>
<feature type="transmembrane region" description="Helical" evidence="1">
    <location>
        <begin position="311"/>
        <end position="332"/>
    </location>
</feature>
<protein>
    <submittedName>
        <fullName evidence="2">Uncharacterized protein</fullName>
    </submittedName>
</protein>